<accession>A0A1B8P6Y9</accession>
<gene>
    <name evidence="2" type="ORF">A8U91_02387</name>
</gene>
<evidence type="ECO:0000313" key="2">
    <source>
        <dbReference type="EMBL" id="OBX38007.1"/>
    </source>
</evidence>
<proteinExistence type="predicted"/>
<reference evidence="2 3" key="1">
    <citation type="submission" date="2016-06" db="EMBL/GenBank/DDBJ databases">
        <title>Genome sequence of halotolerant plant growth promoting strain of Halomonas elongata HEK1 isolated from salterns of Rann of Kutch, Gujarat, India.</title>
        <authorList>
            <person name="Gaba S."/>
            <person name="Singh R.N."/>
            <person name="Abrol S."/>
            <person name="Kaushik R."/>
            <person name="Saxena A.K."/>
        </authorList>
    </citation>
    <scope>NUCLEOTIDE SEQUENCE [LARGE SCALE GENOMIC DNA]</scope>
    <source>
        <strain evidence="2 3">HEK1</strain>
    </source>
</reference>
<protein>
    <submittedName>
        <fullName evidence="2">Uncharacterized protein</fullName>
    </submittedName>
</protein>
<comment type="caution">
    <text evidence="2">The sequence shown here is derived from an EMBL/GenBank/DDBJ whole genome shotgun (WGS) entry which is preliminary data.</text>
</comment>
<name>A0A1B8P6Y9_HALEL</name>
<sequence length="132" mass="14015">MVPMQIADQPQAIGSIAARLAIRVQRQGIHRPGPPGTMAEGIAEPIRLFLERHRDIGSPAAFGGEGSPGTGEVVQGRLDGDVLERLPGLGGEGGMDRRRLRVTDGMAEDTIAIVHWACSSRSASPSQSRGRR</sequence>
<feature type="region of interest" description="Disordered" evidence="1">
    <location>
        <begin position="57"/>
        <end position="78"/>
    </location>
</feature>
<organism evidence="2 3">
    <name type="scientific">Halomonas elongata</name>
    <dbReference type="NCBI Taxonomy" id="2746"/>
    <lineage>
        <taxon>Bacteria</taxon>
        <taxon>Pseudomonadati</taxon>
        <taxon>Pseudomonadota</taxon>
        <taxon>Gammaproteobacteria</taxon>
        <taxon>Oceanospirillales</taxon>
        <taxon>Halomonadaceae</taxon>
        <taxon>Halomonas</taxon>
    </lineage>
</organism>
<evidence type="ECO:0000256" key="1">
    <source>
        <dbReference type="SAM" id="MobiDB-lite"/>
    </source>
</evidence>
<dbReference type="Proteomes" id="UP000092504">
    <property type="component" value="Unassembled WGS sequence"/>
</dbReference>
<dbReference type="AlphaFoldDB" id="A0A1B8P6Y9"/>
<dbReference type="EMBL" id="MAJD01000001">
    <property type="protein sequence ID" value="OBX38007.1"/>
    <property type="molecule type" value="Genomic_DNA"/>
</dbReference>
<evidence type="ECO:0000313" key="3">
    <source>
        <dbReference type="Proteomes" id="UP000092504"/>
    </source>
</evidence>